<protein>
    <submittedName>
        <fullName evidence="2">Uncharacterized protein</fullName>
    </submittedName>
</protein>
<dbReference type="Proteomes" id="UP000193006">
    <property type="component" value="Chromosome"/>
</dbReference>
<sequence>MAKYRTLDEARKAYLNGKLTPEEYAAHLKKNLLADNNRREFDRKSKRIERKLELV</sequence>
<dbReference type="KEGG" id="bkw:BkAM31D_02500"/>
<dbReference type="RefSeq" id="WP_157076940.1">
    <property type="nucleotide sequence ID" value="NZ_CP020814.1"/>
</dbReference>
<keyword evidence="3" id="KW-1185">Reference proteome</keyword>
<evidence type="ECO:0000313" key="1">
    <source>
        <dbReference type="EMBL" id="ARK28810.1"/>
    </source>
</evidence>
<dbReference type="EMBL" id="CP020814">
    <property type="protein sequence ID" value="ARK28810.1"/>
    <property type="molecule type" value="Genomic_DNA"/>
</dbReference>
<reference evidence="2 3" key="1">
    <citation type="submission" date="2017-04" db="EMBL/GenBank/DDBJ databases">
        <title>Bacillus krulwichiae AM31D Genome sequencing and assembly.</title>
        <authorList>
            <person name="Krulwich T.A."/>
            <person name="Anastor L."/>
            <person name="Ehrlich R."/>
            <person name="Ehrlich G.D."/>
            <person name="Janto B."/>
        </authorList>
    </citation>
    <scope>NUCLEOTIDE SEQUENCE [LARGE SCALE GENOMIC DNA]</scope>
    <source>
        <strain evidence="2 3">AM31D</strain>
    </source>
</reference>
<dbReference type="KEGG" id="bkw:BkAM31D_20995"/>
<dbReference type="AlphaFoldDB" id="A0A1X9MF89"/>
<evidence type="ECO:0000313" key="3">
    <source>
        <dbReference type="Proteomes" id="UP000193006"/>
    </source>
</evidence>
<gene>
    <name evidence="1" type="ORF">BkAM31D_02500</name>
    <name evidence="2" type="ORF">BkAM31D_20995</name>
</gene>
<evidence type="ECO:0000313" key="2">
    <source>
        <dbReference type="EMBL" id="ARK32119.1"/>
    </source>
</evidence>
<organism evidence="2 3">
    <name type="scientific">Halalkalibacter krulwichiae</name>
    <dbReference type="NCBI Taxonomy" id="199441"/>
    <lineage>
        <taxon>Bacteria</taxon>
        <taxon>Bacillati</taxon>
        <taxon>Bacillota</taxon>
        <taxon>Bacilli</taxon>
        <taxon>Bacillales</taxon>
        <taxon>Bacillaceae</taxon>
        <taxon>Halalkalibacter</taxon>
    </lineage>
</organism>
<dbReference type="STRING" id="199441.BkAM31D_02500"/>
<name>A0A1X9MF89_9BACI</name>
<accession>A0A1X9MF89</accession>
<dbReference type="EMBL" id="CP020814">
    <property type="protein sequence ID" value="ARK32119.1"/>
    <property type="molecule type" value="Genomic_DNA"/>
</dbReference>
<proteinExistence type="predicted"/>